<dbReference type="InterPro" id="IPR002696">
    <property type="entry name" value="Membr_insert_effic_factor_YidD"/>
</dbReference>
<proteinExistence type="inferred from homology"/>
<dbReference type="PANTHER" id="PTHR33383">
    <property type="entry name" value="MEMBRANE PROTEIN INSERTION EFFICIENCY FACTOR-RELATED"/>
    <property type="match status" value="1"/>
</dbReference>
<gene>
    <name evidence="2" type="ORF">FHS82_002287</name>
</gene>
<comment type="similarity">
    <text evidence="1">Belongs to the UPF0161 family.</text>
</comment>
<sequence>MGDDRPFPKPFRRPGVAVARLLIRVYQLTLSSVFGRHCRHLPSCSSYTDEAIDRYGLWAGGWMGAARICRCHPFGTHGLDLVPEALPEGHRWYKPWTYGRWRSTYAPAMTETSETKASMICEAVETDGGEASTPASRTVP</sequence>
<dbReference type="SMART" id="SM01234">
    <property type="entry name" value="Haemolytic"/>
    <property type="match status" value="1"/>
</dbReference>
<evidence type="ECO:0000313" key="2">
    <source>
        <dbReference type="EMBL" id="NIJ58439.1"/>
    </source>
</evidence>
<accession>A0ABX0V1K0</accession>
<keyword evidence="3" id="KW-1185">Reference proteome</keyword>
<dbReference type="NCBIfam" id="TIGR00278">
    <property type="entry name" value="membrane protein insertion efficiency factor YidD"/>
    <property type="match status" value="1"/>
</dbReference>
<dbReference type="EMBL" id="JAASQI010000005">
    <property type="protein sequence ID" value="NIJ58439.1"/>
    <property type="molecule type" value="Genomic_DNA"/>
</dbReference>
<name>A0ABX0V1K0_9HYPH</name>
<dbReference type="HAMAP" id="MF_00386">
    <property type="entry name" value="UPF0161_YidD"/>
    <property type="match status" value="1"/>
</dbReference>
<comment type="subcellular location">
    <subcellularLocation>
        <location evidence="1">Cell membrane</location>
        <topology evidence="1">Peripheral membrane protein</topology>
        <orientation evidence="1">Cytoplasmic side</orientation>
    </subcellularLocation>
</comment>
<reference evidence="2 3" key="1">
    <citation type="submission" date="2020-03" db="EMBL/GenBank/DDBJ databases">
        <title>Genomic Encyclopedia of Type Strains, Phase IV (KMG-IV): sequencing the most valuable type-strain genomes for metagenomic binning, comparative biology and taxonomic classification.</title>
        <authorList>
            <person name="Goeker M."/>
        </authorList>
    </citation>
    <scope>NUCLEOTIDE SEQUENCE [LARGE SCALE GENOMIC DNA]</scope>
    <source>
        <strain evidence="2 3">DSM 103870</strain>
    </source>
</reference>
<dbReference type="Proteomes" id="UP001429580">
    <property type="component" value="Unassembled WGS sequence"/>
</dbReference>
<comment type="function">
    <text evidence="1">Could be involved in insertion of integral membrane proteins into the membrane.</text>
</comment>
<keyword evidence="1" id="KW-1003">Cell membrane</keyword>
<evidence type="ECO:0000256" key="1">
    <source>
        <dbReference type="HAMAP-Rule" id="MF_00386"/>
    </source>
</evidence>
<comment type="caution">
    <text evidence="2">The sequence shown here is derived from an EMBL/GenBank/DDBJ whole genome shotgun (WGS) entry which is preliminary data.</text>
</comment>
<organism evidence="2 3">
    <name type="scientific">Pseudochelatococcus lubricantis</name>
    <dbReference type="NCBI Taxonomy" id="1538102"/>
    <lineage>
        <taxon>Bacteria</taxon>
        <taxon>Pseudomonadati</taxon>
        <taxon>Pseudomonadota</taxon>
        <taxon>Alphaproteobacteria</taxon>
        <taxon>Hyphomicrobiales</taxon>
        <taxon>Chelatococcaceae</taxon>
        <taxon>Pseudochelatococcus</taxon>
    </lineage>
</organism>
<dbReference type="Pfam" id="PF01809">
    <property type="entry name" value="YidD"/>
    <property type="match status" value="1"/>
</dbReference>
<keyword evidence="1" id="KW-0472">Membrane</keyword>
<dbReference type="PANTHER" id="PTHR33383:SF1">
    <property type="entry name" value="MEMBRANE PROTEIN INSERTION EFFICIENCY FACTOR-RELATED"/>
    <property type="match status" value="1"/>
</dbReference>
<protein>
    <recommendedName>
        <fullName evidence="1">Putative membrane protein insertion efficiency factor</fullName>
    </recommendedName>
</protein>
<evidence type="ECO:0000313" key="3">
    <source>
        <dbReference type="Proteomes" id="UP001429580"/>
    </source>
</evidence>